<accession>A0A371F9U5</accession>
<dbReference type="EMBL" id="QJKJ01009960">
    <property type="protein sequence ID" value="RDX75062.1"/>
    <property type="molecule type" value="Genomic_DNA"/>
</dbReference>
<dbReference type="InterPro" id="IPR000058">
    <property type="entry name" value="Znf_AN1"/>
</dbReference>
<dbReference type="GO" id="GO:0008270">
    <property type="term" value="F:zinc ion binding"/>
    <property type="evidence" value="ECO:0007669"/>
    <property type="project" value="UniProtKB-KW"/>
</dbReference>
<evidence type="ECO:0000259" key="6">
    <source>
        <dbReference type="PROSITE" id="PS51039"/>
    </source>
</evidence>
<dbReference type="PANTHER" id="PTHR10634:SF124">
    <property type="entry name" value="ZINC FINGER A20 AND AN1 DOMAIN-CONTAINING STRESS-ASSOCIATED PROTEIN 8-RELATED"/>
    <property type="match status" value="1"/>
</dbReference>
<keyword evidence="4" id="KW-0862">Zinc</keyword>
<gene>
    <name evidence="7" type="primary">SAP10</name>
    <name evidence="7" type="ORF">CR513_45104</name>
</gene>
<name>A0A371F9U5_MUCPR</name>
<dbReference type="STRING" id="157652.A0A371F9U5"/>
<evidence type="ECO:0000256" key="2">
    <source>
        <dbReference type="ARBA" id="ARBA00022723"/>
    </source>
</evidence>
<evidence type="ECO:0000256" key="4">
    <source>
        <dbReference type="ARBA" id="ARBA00022833"/>
    </source>
</evidence>
<keyword evidence="2" id="KW-0479">Metal-binding</keyword>
<dbReference type="Proteomes" id="UP000257109">
    <property type="component" value="Unassembled WGS sequence"/>
</dbReference>
<feature type="non-terminal residue" evidence="7">
    <location>
        <position position="1"/>
    </location>
</feature>
<evidence type="ECO:0000256" key="3">
    <source>
        <dbReference type="ARBA" id="ARBA00022771"/>
    </source>
</evidence>
<protein>
    <submittedName>
        <fullName evidence="7">Zinc finger A20 and AN1 domain-containing stress-associated protein 10</fullName>
    </submittedName>
</protein>
<evidence type="ECO:0000313" key="7">
    <source>
        <dbReference type="EMBL" id="RDX75062.1"/>
    </source>
</evidence>
<comment type="function">
    <text evidence="1">May be involved in environmental stress response.</text>
</comment>
<keyword evidence="8" id="KW-1185">Reference proteome</keyword>
<dbReference type="InterPro" id="IPR050652">
    <property type="entry name" value="AN1_A20_ZnFinger"/>
</dbReference>
<sequence length="98" mass="11475">MNDCVTALDRCYEKFVNDAMVALTNTTSINNKKKRCRICNKKVGLIQFECRCGDVFCERHRYPEEHACKVNFKEIGRQELILELVSSYTTRYDPDSRT</sequence>
<organism evidence="7 8">
    <name type="scientific">Mucuna pruriens</name>
    <name type="common">Velvet bean</name>
    <name type="synonym">Dolichos pruriens</name>
    <dbReference type="NCBI Taxonomy" id="157652"/>
    <lineage>
        <taxon>Eukaryota</taxon>
        <taxon>Viridiplantae</taxon>
        <taxon>Streptophyta</taxon>
        <taxon>Embryophyta</taxon>
        <taxon>Tracheophyta</taxon>
        <taxon>Spermatophyta</taxon>
        <taxon>Magnoliopsida</taxon>
        <taxon>eudicotyledons</taxon>
        <taxon>Gunneridae</taxon>
        <taxon>Pentapetalae</taxon>
        <taxon>rosids</taxon>
        <taxon>fabids</taxon>
        <taxon>Fabales</taxon>
        <taxon>Fabaceae</taxon>
        <taxon>Papilionoideae</taxon>
        <taxon>50 kb inversion clade</taxon>
        <taxon>NPAAA clade</taxon>
        <taxon>indigoferoid/millettioid clade</taxon>
        <taxon>Phaseoleae</taxon>
        <taxon>Mucuna</taxon>
    </lineage>
</organism>
<dbReference type="Pfam" id="PF01428">
    <property type="entry name" value="zf-AN1"/>
    <property type="match status" value="1"/>
</dbReference>
<keyword evidence="3 5" id="KW-0863">Zinc-finger</keyword>
<evidence type="ECO:0000256" key="1">
    <source>
        <dbReference type="ARBA" id="ARBA00003732"/>
    </source>
</evidence>
<dbReference type="OrthoDB" id="428577at2759"/>
<feature type="domain" description="AN1-type" evidence="6">
    <location>
        <begin position="30"/>
        <end position="76"/>
    </location>
</feature>
<dbReference type="AlphaFoldDB" id="A0A371F9U5"/>
<dbReference type="Gene3D" id="4.10.1110.10">
    <property type="entry name" value="AN1-like Zinc finger"/>
    <property type="match status" value="1"/>
</dbReference>
<evidence type="ECO:0000256" key="5">
    <source>
        <dbReference type="PROSITE-ProRule" id="PRU00449"/>
    </source>
</evidence>
<dbReference type="SUPFAM" id="SSF118310">
    <property type="entry name" value="AN1-like Zinc finger"/>
    <property type="match status" value="1"/>
</dbReference>
<dbReference type="InterPro" id="IPR035896">
    <property type="entry name" value="AN1-like_Znf"/>
</dbReference>
<evidence type="ECO:0000313" key="8">
    <source>
        <dbReference type="Proteomes" id="UP000257109"/>
    </source>
</evidence>
<dbReference type="PANTHER" id="PTHR10634">
    <property type="entry name" value="AN1-TYPE ZINC FINGER PROTEIN"/>
    <property type="match status" value="1"/>
</dbReference>
<reference evidence="7" key="1">
    <citation type="submission" date="2018-05" db="EMBL/GenBank/DDBJ databases">
        <title>Draft genome of Mucuna pruriens seed.</title>
        <authorList>
            <person name="Nnadi N.E."/>
            <person name="Vos R."/>
            <person name="Hasami M.H."/>
            <person name="Devisetty U.K."/>
            <person name="Aguiy J.C."/>
        </authorList>
    </citation>
    <scope>NUCLEOTIDE SEQUENCE [LARGE SCALE GENOMIC DNA]</scope>
    <source>
        <strain evidence="7">JCA_2017</strain>
    </source>
</reference>
<dbReference type="PROSITE" id="PS51039">
    <property type="entry name" value="ZF_AN1"/>
    <property type="match status" value="1"/>
</dbReference>
<comment type="caution">
    <text evidence="7">The sequence shown here is derived from an EMBL/GenBank/DDBJ whole genome shotgun (WGS) entry which is preliminary data.</text>
</comment>
<dbReference type="SMART" id="SM00154">
    <property type="entry name" value="ZnF_AN1"/>
    <property type="match status" value="1"/>
</dbReference>
<proteinExistence type="predicted"/>